<dbReference type="InterPro" id="IPR036312">
    <property type="entry name" value="Bifun_inhib/LTP/seed_sf"/>
</dbReference>
<dbReference type="Pfam" id="PF14368">
    <property type="entry name" value="LTP_2"/>
    <property type="match status" value="1"/>
</dbReference>
<keyword evidence="8" id="KW-0446">Lipid-binding</keyword>
<keyword evidence="11" id="KW-0449">Lipoprotein</keyword>
<keyword evidence="4" id="KW-0813">Transport</keyword>
<dbReference type="InterPro" id="IPR043325">
    <property type="entry name" value="LTSS"/>
</dbReference>
<evidence type="ECO:0000256" key="6">
    <source>
        <dbReference type="ARBA" id="ARBA00022622"/>
    </source>
</evidence>
<gene>
    <name evidence="14" type="ORF">DVH24_029241</name>
</gene>
<evidence type="ECO:0000313" key="14">
    <source>
        <dbReference type="EMBL" id="RXH74520.1"/>
    </source>
</evidence>
<evidence type="ECO:0000256" key="10">
    <source>
        <dbReference type="ARBA" id="ARBA00023180"/>
    </source>
</evidence>
<feature type="region of interest" description="Disordered" evidence="12">
    <location>
        <begin position="152"/>
        <end position="210"/>
    </location>
</feature>
<evidence type="ECO:0000313" key="15">
    <source>
        <dbReference type="Proteomes" id="UP000290289"/>
    </source>
</evidence>
<keyword evidence="15" id="KW-1185">Reference proteome</keyword>
<feature type="compositionally biased region" description="Polar residues" evidence="12">
    <location>
        <begin position="162"/>
        <end position="173"/>
    </location>
</feature>
<evidence type="ECO:0000256" key="7">
    <source>
        <dbReference type="ARBA" id="ARBA00022729"/>
    </source>
</evidence>
<protein>
    <recommendedName>
        <fullName evidence="13">Bifunctional inhibitor/plant lipid transfer protein/seed storage helical domain-containing protein</fullName>
    </recommendedName>
</protein>
<keyword evidence="9" id="KW-1015">Disulfide bond</keyword>
<evidence type="ECO:0000256" key="12">
    <source>
        <dbReference type="SAM" id="MobiDB-lite"/>
    </source>
</evidence>
<dbReference type="SUPFAM" id="SSF47699">
    <property type="entry name" value="Bifunctional inhibitor/lipid-transfer protein/seed storage 2S albumin"/>
    <property type="match status" value="1"/>
</dbReference>
<keyword evidence="6" id="KW-0336">GPI-anchor</keyword>
<dbReference type="GO" id="GO:0098552">
    <property type="term" value="C:side of membrane"/>
    <property type="evidence" value="ECO:0007669"/>
    <property type="project" value="UniProtKB-KW"/>
</dbReference>
<dbReference type="GO" id="GO:0008289">
    <property type="term" value="F:lipid binding"/>
    <property type="evidence" value="ECO:0007669"/>
    <property type="project" value="UniProtKB-KW"/>
</dbReference>
<sequence length="232" mass="24382">MHLPPQKPKAKAHQKEKATASKPKKQITHNTQKMGSKKLRLFCIVVASLAVATMATMEDDEKECADQMADLAACIPFVSGTSKKPMPECCENTKKLKANKPKCLCVLIKESTDPSMGLPVNTTLVLQMPSACDIDGKISDCPSILNLPPNSPDAKFFKEADSNSSTSPTSNGHESPPTSASAAAASSSTSDSKSSGSKATPSSTNNGAGLMKSTETGFLLVVSLVSMALMFN</sequence>
<dbReference type="PANTHER" id="PTHR33044">
    <property type="entry name" value="BIFUNCTIONAL INHIBITOR/LIPID-TRANSFER PROTEIN/SEED STORAGE 2S ALBUMIN SUPERFAMILY PROTEIN-RELATED"/>
    <property type="match status" value="1"/>
</dbReference>
<evidence type="ECO:0000256" key="5">
    <source>
        <dbReference type="ARBA" id="ARBA00022475"/>
    </source>
</evidence>
<evidence type="ECO:0000256" key="2">
    <source>
        <dbReference type="ARBA" id="ARBA00004609"/>
    </source>
</evidence>
<evidence type="ECO:0000256" key="9">
    <source>
        <dbReference type="ARBA" id="ARBA00023157"/>
    </source>
</evidence>
<dbReference type="InterPro" id="IPR016140">
    <property type="entry name" value="Bifunc_inhib/LTP/seed_store"/>
</dbReference>
<dbReference type="Proteomes" id="UP000290289">
    <property type="component" value="Chromosome 15"/>
</dbReference>
<evidence type="ECO:0000256" key="1">
    <source>
        <dbReference type="ARBA" id="ARBA00003211"/>
    </source>
</evidence>
<dbReference type="GO" id="GO:0005886">
    <property type="term" value="C:plasma membrane"/>
    <property type="evidence" value="ECO:0007669"/>
    <property type="project" value="UniProtKB-SubCell"/>
</dbReference>
<dbReference type="AlphaFoldDB" id="A0A498HUS0"/>
<evidence type="ECO:0000256" key="4">
    <source>
        <dbReference type="ARBA" id="ARBA00022448"/>
    </source>
</evidence>
<evidence type="ECO:0000256" key="8">
    <source>
        <dbReference type="ARBA" id="ARBA00023121"/>
    </source>
</evidence>
<keyword evidence="7" id="KW-0732">Signal</keyword>
<comment type="similarity">
    <text evidence="3">Belongs to the plant LTP family.</text>
</comment>
<feature type="domain" description="Bifunctional inhibitor/plant lipid transfer protein/seed storage helical" evidence="13">
    <location>
        <begin position="46"/>
        <end position="141"/>
    </location>
</feature>
<organism evidence="14 15">
    <name type="scientific">Malus domestica</name>
    <name type="common">Apple</name>
    <name type="synonym">Pyrus malus</name>
    <dbReference type="NCBI Taxonomy" id="3750"/>
    <lineage>
        <taxon>Eukaryota</taxon>
        <taxon>Viridiplantae</taxon>
        <taxon>Streptophyta</taxon>
        <taxon>Embryophyta</taxon>
        <taxon>Tracheophyta</taxon>
        <taxon>Spermatophyta</taxon>
        <taxon>Magnoliopsida</taxon>
        <taxon>eudicotyledons</taxon>
        <taxon>Gunneridae</taxon>
        <taxon>Pentapetalae</taxon>
        <taxon>rosids</taxon>
        <taxon>fabids</taxon>
        <taxon>Rosales</taxon>
        <taxon>Rosaceae</taxon>
        <taxon>Amygdaloideae</taxon>
        <taxon>Maleae</taxon>
        <taxon>Malus</taxon>
    </lineage>
</organism>
<comment type="function">
    <text evidence="1">Plant non-specific lipid-transfer proteins transfer phospholipids as well as galactolipids across membranes. May play a role in wax or cutin deposition in the cell walls of expanding epidermal cells and certain secretory tissues.</text>
</comment>
<dbReference type="EMBL" id="RDQH01000341">
    <property type="protein sequence ID" value="RXH74520.1"/>
    <property type="molecule type" value="Genomic_DNA"/>
</dbReference>
<comment type="subcellular location">
    <subcellularLocation>
        <location evidence="2">Cell membrane</location>
        <topology evidence="2">Lipid-anchor</topology>
        <topology evidence="2">GPI-anchor</topology>
    </subcellularLocation>
</comment>
<dbReference type="CDD" id="cd00010">
    <property type="entry name" value="AAI_LTSS"/>
    <property type="match status" value="1"/>
</dbReference>
<reference evidence="14 15" key="1">
    <citation type="submission" date="2018-10" db="EMBL/GenBank/DDBJ databases">
        <title>A high-quality apple genome assembly.</title>
        <authorList>
            <person name="Hu J."/>
        </authorList>
    </citation>
    <scope>NUCLEOTIDE SEQUENCE [LARGE SCALE GENOMIC DNA]</scope>
    <source>
        <strain evidence="15">cv. HFTH1</strain>
        <tissue evidence="14">Young leaf</tissue>
    </source>
</reference>
<keyword evidence="10" id="KW-0325">Glycoprotein</keyword>
<keyword evidence="6" id="KW-0472">Membrane</keyword>
<evidence type="ECO:0000256" key="3">
    <source>
        <dbReference type="ARBA" id="ARBA00009748"/>
    </source>
</evidence>
<feature type="compositionally biased region" description="Low complexity" evidence="12">
    <location>
        <begin position="175"/>
        <end position="204"/>
    </location>
</feature>
<evidence type="ECO:0000256" key="11">
    <source>
        <dbReference type="ARBA" id="ARBA00023288"/>
    </source>
</evidence>
<proteinExistence type="inferred from homology"/>
<dbReference type="Gene3D" id="1.10.110.10">
    <property type="entry name" value="Plant lipid-transfer and hydrophobic proteins"/>
    <property type="match status" value="1"/>
</dbReference>
<name>A0A498HUS0_MALDO</name>
<comment type="caution">
    <text evidence="14">The sequence shown here is derived from an EMBL/GenBank/DDBJ whole genome shotgun (WGS) entry which is preliminary data.</text>
</comment>
<keyword evidence="5" id="KW-1003">Cell membrane</keyword>
<accession>A0A498HUS0</accession>
<feature type="region of interest" description="Disordered" evidence="12">
    <location>
        <begin position="1"/>
        <end position="32"/>
    </location>
</feature>
<evidence type="ECO:0000259" key="13">
    <source>
        <dbReference type="Pfam" id="PF14368"/>
    </source>
</evidence>